<dbReference type="SUPFAM" id="SSF55797">
    <property type="entry name" value="PR-1-like"/>
    <property type="match status" value="1"/>
</dbReference>
<feature type="signal peptide" evidence="5">
    <location>
        <begin position="1"/>
        <end position="17"/>
    </location>
</feature>
<dbReference type="STRING" id="35570.A0A1I8NR79"/>
<evidence type="ECO:0000256" key="2">
    <source>
        <dbReference type="ARBA" id="ARBA00009923"/>
    </source>
</evidence>
<dbReference type="GO" id="GO:0005576">
    <property type="term" value="C:extracellular region"/>
    <property type="evidence" value="ECO:0007669"/>
    <property type="project" value="UniProtKB-SubCell"/>
</dbReference>
<dbReference type="AlphaFoldDB" id="A0A1I8NR79"/>
<dbReference type="Pfam" id="PF00188">
    <property type="entry name" value="CAP"/>
    <property type="match status" value="1"/>
</dbReference>
<organism evidence="7 8">
    <name type="scientific">Stomoxys calcitrans</name>
    <name type="common">Stable fly</name>
    <name type="synonym">Conops calcitrans</name>
    <dbReference type="NCBI Taxonomy" id="35570"/>
    <lineage>
        <taxon>Eukaryota</taxon>
        <taxon>Metazoa</taxon>
        <taxon>Ecdysozoa</taxon>
        <taxon>Arthropoda</taxon>
        <taxon>Hexapoda</taxon>
        <taxon>Insecta</taxon>
        <taxon>Pterygota</taxon>
        <taxon>Neoptera</taxon>
        <taxon>Endopterygota</taxon>
        <taxon>Diptera</taxon>
        <taxon>Brachycera</taxon>
        <taxon>Muscomorpha</taxon>
        <taxon>Muscoidea</taxon>
        <taxon>Muscidae</taxon>
        <taxon>Stomoxys</taxon>
    </lineage>
</organism>
<protein>
    <recommendedName>
        <fullName evidence="6">SCP domain-containing protein</fullName>
    </recommendedName>
</protein>
<dbReference type="PIRSF" id="PIRSF038921">
    <property type="entry name" value="P14a"/>
    <property type="match status" value="1"/>
</dbReference>
<proteinExistence type="inferred from homology"/>
<dbReference type="KEGG" id="scac:106086999"/>
<dbReference type="InterPro" id="IPR001283">
    <property type="entry name" value="CRISP-related"/>
</dbReference>
<gene>
    <name evidence="7" type="primary">106086999</name>
</gene>
<dbReference type="CDD" id="cd05380">
    <property type="entry name" value="CAP_euk"/>
    <property type="match status" value="1"/>
</dbReference>
<evidence type="ECO:0000256" key="5">
    <source>
        <dbReference type="SAM" id="SignalP"/>
    </source>
</evidence>
<evidence type="ECO:0000256" key="4">
    <source>
        <dbReference type="ARBA" id="ARBA00022729"/>
    </source>
</evidence>
<reference evidence="7" key="1">
    <citation type="submission" date="2020-05" db="UniProtKB">
        <authorList>
            <consortium name="EnsemblMetazoa"/>
        </authorList>
    </citation>
    <scope>IDENTIFICATION</scope>
    <source>
        <strain evidence="7">USDA</strain>
    </source>
</reference>
<dbReference type="InterPro" id="IPR034763">
    <property type="entry name" value="P14a_insect"/>
</dbReference>
<dbReference type="PRINTS" id="PR00838">
    <property type="entry name" value="V5ALLERGEN"/>
</dbReference>
<keyword evidence="4 5" id="KW-0732">Signal</keyword>
<dbReference type="VEuPathDB" id="VectorBase:SCAU001336"/>
<dbReference type="InterPro" id="IPR014044">
    <property type="entry name" value="CAP_dom"/>
</dbReference>
<comment type="similarity">
    <text evidence="2">Belongs to the CRISP family.</text>
</comment>
<dbReference type="InterPro" id="IPR035940">
    <property type="entry name" value="CAP_sf"/>
</dbReference>
<dbReference type="EnsemblMetazoa" id="SCAU001336-RA">
    <property type="protein sequence ID" value="SCAU001336-PA"/>
    <property type="gene ID" value="SCAU001336"/>
</dbReference>
<sequence>MFLFALTLVCLFHSLNFWEFCKPEIHAKICPSPLIHTVCDPTKAFDNKVSMISNEFLGHVPMTKNIKGIFLHIHNDYRNRVAGGEEIRNGTTVVKFPKASRMRELIWDNELMYVAHVHTAQTRMGHDICRNTQRFHYAGQNLGWKGTPYNVPILEMLNSSLFDMYMEKDLVPDPIAMAANYNAEIKKARVGHFTAMVNDRTSRLGCAISIGLNCKGPPNDKIYPWCYYLACNYDGTNLLYSYIYKTDPKQSASQCSDWRVGKSSKYENLCANSGEIFYPEKMP</sequence>
<keyword evidence="8" id="KW-1185">Reference proteome</keyword>
<evidence type="ECO:0000256" key="1">
    <source>
        <dbReference type="ARBA" id="ARBA00004613"/>
    </source>
</evidence>
<keyword evidence="3" id="KW-0964">Secreted</keyword>
<evidence type="ECO:0000259" key="6">
    <source>
        <dbReference type="SMART" id="SM00198"/>
    </source>
</evidence>
<dbReference type="PANTHER" id="PTHR10334">
    <property type="entry name" value="CYSTEINE-RICH SECRETORY PROTEIN-RELATED"/>
    <property type="match status" value="1"/>
</dbReference>
<comment type="subcellular location">
    <subcellularLocation>
        <location evidence="1">Secreted</location>
    </subcellularLocation>
</comment>
<evidence type="ECO:0000313" key="7">
    <source>
        <dbReference type="EnsemblMetazoa" id="SCAU001336-PA"/>
    </source>
</evidence>
<dbReference type="Gene3D" id="3.40.33.10">
    <property type="entry name" value="CAP"/>
    <property type="match status" value="1"/>
</dbReference>
<dbReference type="OrthoDB" id="414826at2759"/>
<evidence type="ECO:0000313" key="8">
    <source>
        <dbReference type="Proteomes" id="UP000095300"/>
    </source>
</evidence>
<evidence type="ECO:0000256" key="3">
    <source>
        <dbReference type="ARBA" id="ARBA00022525"/>
    </source>
</evidence>
<feature type="domain" description="SCP" evidence="6">
    <location>
        <begin position="65"/>
        <end position="240"/>
    </location>
</feature>
<dbReference type="SMART" id="SM00198">
    <property type="entry name" value="SCP"/>
    <property type="match status" value="1"/>
</dbReference>
<feature type="chain" id="PRO_5009325360" description="SCP domain-containing protein" evidence="5">
    <location>
        <begin position="18"/>
        <end position="283"/>
    </location>
</feature>
<dbReference type="Proteomes" id="UP000095300">
    <property type="component" value="Unassembled WGS sequence"/>
</dbReference>
<dbReference type="InterPro" id="IPR002413">
    <property type="entry name" value="V5_allergen-like"/>
</dbReference>
<name>A0A1I8NR79_STOCA</name>
<accession>A0A1I8NR79</accession>